<feature type="region of interest" description="Disordered" evidence="10">
    <location>
        <begin position="1"/>
        <end position="29"/>
    </location>
</feature>
<evidence type="ECO:0000313" key="13">
    <source>
        <dbReference type="EMBL" id="MDP9806919.1"/>
    </source>
</evidence>
<dbReference type="NCBIfam" id="TIGR01499">
    <property type="entry name" value="folC"/>
    <property type="match status" value="1"/>
</dbReference>
<organism evidence="13 14">
    <name type="scientific">Trueperella bonasi</name>
    <dbReference type="NCBI Taxonomy" id="312286"/>
    <lineage>
        <taxon>Bacteria</taxon>
        <taxon>Bacillati</taxon>
        <taxon>Actinomycetota</taxon>
        <taxon>Actinomycetes</taxon>
        <taxon>Actinomycetales</taxon>
        <taxon>Actinomycetaceae</taxon>
        <taxon>Trueperella</taxon>
    </lineage>
</organism>
<dbReference type="InterPro" id="IPR018109">
    <property type="entry name" value="Folylpolyglutamate_synth_CS"/>
</dbReference>
<dbReference type="PANTHER" id="PTHR11136:SF0">
    <property type="entry name" value="DIHYDROFOLATE SYNTHETASE-RELATED"/>
    <property type="match status" value="1"/>
</dbReference>
<comment type="caution">
    <text evidence="13">The sequence shown here is derived from an EMBL/GenBank/DDBJ whole genome shotgun (WGS) entry which is preliminary data.</text>
</comment>
<evidence type="ECO:0000256" key="7">
    <source>
        <dbReference type="ARBA" id="ARBA00022842"/>
    </source>
</evidence>
<name>A0ABT9NHP0_9ACTO</name>
<dbReference type="Gene3D" id="3.40.1190.10">
    <property type="entry name" value="Mur-like, catalytic domain"/>
    <property type="match status" value="1"/>
</dbReference>
<evidence type="ECO:0000256" key="8">
    <source>
        <dbReference type="ARBA" id="ARBA00030592"/>
    </source>
</evidence>
<dbReference type="EC" id="6.3.2.17" evidence="2"/>
<evidence type="ECO:0000256" key="4">
    <source>
        <dbReference type="ARBA" id="ARBA00022723"/>
    </source>
</evidence>
<keyword evidence="14" id="KW-1185">Reference proteome</keyword>
<reference evidence="13 14" key="1">
    <citation type="submission" date="2023-07" db="EMBL/GenBank/DDBJ databases">
        <title>Sequencing the genomes of 1000 actinobacteria strains.</title>
        <authorList>
            <person name="Klenk H.-P."/>
        </authorList>
    </citation>
    <scope>NUCLEOTIDE SEQUENCE [LARGE SCALE GENOMIC DNA]</scope>
    <source>
        <strain evidence="13 14">DSM 17163</strain>
    </source>
</reference>
<proteinExistence type="inferred from homology"/>
<dbReference type="SUPFAM" id="SSF53244">
    <property type="entry name" value="MurD-like peptide ligases, peptide-binding domain"/>
    <property type="match status" value="1"/>
</dbReference>
<dbReference type="Gene3D" id="3.90.190.20">
    <property type="entry name" value="Mur ligase, C-terminal domain"/>
    <property type="match status" value="1"/>
</dbReference>
<dbReference type="Pfam" id="PF02875">
    <property type="entry name" value="Mur_ligase_C"/>
    <property type="match status" value="1"/>
</dbReference>
<sequence>MTHSPEFDDDHQGDLEQLLSSPLVAGPDPSVVEDLLAEPEREPIEELAEQAELDAEVAAIYEKIQARAPEHKVQPSTQRVADCLDLMGNPQRQYRAVHVTGTNGKTSTARMIEALIRERGLRTGRFTSPHLNSVRERIAIDGQAISREGFIQAWQDVAPFVEMVDAASQASGGPQMSFFEVFTVMAYAAFADAPVDVAVVEVGMGGKWDATNVIDADIAVLMPVSHDHEKWLGSDLRDIAREKLGILSPGATLVSAAQQPEVEQLVRETVAKNRAIHVPYGDRLEVLEREPAVGGQMFTVRTPAAVYEDVPLAMYGKYQAHNAAVAIAAAEAVFGGGALSGDVVEHALMATNSPARMEVIKNSPLVIADAAHNPAGAQATIDALDESFPGTRVLVFSAMADKDVEGLLSVLEPHFHSVVVTQMITDRAMDSDEITELARTVFGDDRVAHEPNLDSAIVFAADVAESVDPEEVTIPSVVVMGSVILAAQARAVMGRPKPDDA</sequence>
<dbReference type="RefSeq" id="WP_307683103.1">
    <property type="nucleotide sequence ID" value="NZ_JAUSQX010000001.1"/>
</dbReference>
<feature type="domain" description="Mur ligase C-terminal" evidence="11">
    <location>
        <begin position="356"/>
        <end position="466"/>
    </location>
</feature>
<dbReference type="SUPFAM" id="SSF53623">
    <property type="entry name" value="MurD-like peptide ligases, catalytic domain"/>
    <property type="match status" value="1"/>
</dbReference>
<evidence type="ECO:0000256" key="10">
    <source>
        <dbReference type="SAM" id="MobiDB-lite"/>
    </source>
</evidence>
<evidence type="ECO:0000256" key="1">
    <source>
        <dbReference type="ARBA" id="ARBA00008276"/>
    </source>
</evidence>
<keyword evidence="4" id="KW-0479">Metal-binding</keyword>
<evidence type="ECO:0000256" key="6">
    <source>
        <dbReference type="ARBA" id="ARBA00022840"/>
    </source>
</evidence>
<feature type="domain" description="Mur ligase central" evidence="12">
    <location>
        <begin position="189"/>
        <end position="330"/>
    </location>
</feature>
<dbReference type="GO" id="GO:0004326">
    <property type="term" value="F:tetrahydrofolylpolyglutamate synthase activity"/>
    <property type="evidence" value="ECO:0007669"/>
    <property type="project" value="UniProtKB-EC"/>
</dbReference>
<dbReference type="InterPro" id="IPR036615">
    <property type="entry name" value="Mur_ligase_C_dom_sf"/>
</dbReference>
<dbReference type="Proteomes" id="UP001243212">
    <property type="component" value="Unassembled WGS sequence"/>
</dbReference>
<dbReference type="InterPro" id="IPR001645">
    <property type="entry name" value="Folylpolyglutamate_synth"/>
</dbReference>
<dbReference type="Pfam" id="PF08245">
    <property type="entry name" value="Mur_ligase_M"/>
    <property type="match status" value="1"/>
</dbReference>
<dbReference type="EMBL" id="JAUSQX010000001">
    <property type="protein sequence ID" value="MDP9806919.1"/>
    <property type="molecule type" value="Genomic_DNA"/>
</dbReference>
<keyword evidence="6" id="KW-0067">ATP-binding</keyword>
<dbReference type="PROSITE" id="PS01012">
    <property type="entry name" value="FOLYLPOLYGLU_SYNT_2"/>
    <property type="match status" value="1"/>
</dbReference>
<keyword evidence="5" id="KW-0547">Nucleotide-binding</keyword>
<dbReference type="GO" id="GO:0008841">
    <property type="term" value="F:dihydrofolate synthase activity"/>
    <property type="evidence" value="ECO:0007669"/>
    <property type="project" value="UniProtKB-EC"/>
</dbReference>
<evidence type="ECO:0000313" key="14">
    <source>
        <dbReference type="Proteomes" id="UP001243212"/>
    </source>
</evidence>
<protein>
    <recommendedName>
        <fullName evidence="2">tetrahydrofolate synthase</fullName>
        <ecNumber evidence="2">6.3.2.17</ecNumber>
    </recommendedName>
    <alternativeName>
        <fullName evidence="8">Tetrahydrofolylpolyglutamate synthase</fullName>
    </alternativeName>
</protein>
<evidence type="ECO:0000256" key="2">
    <source>
        <dbReference type="ARBA" id="ARBA00013025"/>
    </source>
</evidence>
<accession>A0ABT9NHP0</accession>
<comment type="similarity">
    <text evidence="1">Belongs to the folylpolyglutamate synthase family.</text>
</comment>
<dbReference type="PANTHER" id="PTHR11136">
    <property type="entry name" value="FOLYLPOLYGLUTAMATE SYNTHASE-RELATED"/>
    <property type="match status" value="1"/>
</dbReference>
<evidence type="ECO:0000259" key="11">
    <source>
        <dbReference type="Pfam" id="PF02875"/>
    </source>
</evidence>
<gene>
    <name evidence="13" type="ORF">J2S70_001501</name>
</gene>
<evidence type="ECO:0000259" key="12">
    <source>
        <dbReference type="Pfam" id="PF08245"/>
    </source>
</evidence>
<evidence type="ECO:0000256" key="9">
    <source>
        <dbReference type="ARBA" id="ARBA00047493"/>
    </source>
</evidence>
<keyword evidence="7" id="KW-0460">Magnesium</keyword>
<keyword evidence="3 13" id="KW-0436">Ligase</keyword>
<evidence type="ECO:0000256" key="3">
    <source>
        <dbReference type="ARBA" id="ARBA00022598"/>
    </source>
</evidence>
<evidence type="ECO:0000256" key="5">
    <source>
        <dbReference type="ARBA" id="ARBA00022741"/>
    </source>
</evidence>
<comment type="catalytic activity">
    <reaction evidence="9">
        <text>(6S)-5,6,7,8-tetrahydrofolyl-(gamma-L-Glu)(n) + L-glutamate + ATP = (6S)-5,6,7,8-tetrahydrofolyl-(gamma-L-Glu)(n+1) + ADP + phosphate + H(+)</text>
        <dbReference type="Rhea" id="RHEA:10580"/>
        <dbReference type="Rhea" id="RHEA-COMP:14738"/>
        <dbReference type="Rhea" id="RHEA-COMP:14740"/>
        <dbReference type="ChEBI" id="CHEBI:15378"/>
        <dbReference type="ChEBI" id="CHEBI:29985"/>
        <dbReference type="ChEBI" id="CHEBI:30616"/>
        <dbReference type="ChEBI" id="CHEBI:43474"/>
        <dbReference type="ChEBI" id="CHEBI:141005"/>
        <dbReference type="ChEBI" id="CHEBI:456216"/>
        <dbReference type="EC" id="6.3.2.17"/>
    </reaction>
</comment>
<dbReference type="InterPro" id="IPR013221">
    <property type="entry name" value="Mur_ligase_cen"/>
</dbReference>
<dbReference type="InterPro" id="IPR004101">
    <property type="entry name" value="Mur_ligase_C"/>
</dbReference>
<dbReference type="InterPro" id="IPR036565">
    <property type="entry name" value="Mur-like_cat_sf"/>
</dbReference>